<organism evidence="1">
    <name type="scientific">marine metagenome</name>
    <dbReference type="NCBI Taxonomy" id="408172"/>
    <lineage>
        <taxon>unclassified sequences</taxon>
        <taxon>metagenomes</taxon>
        <taxon>ecological metagenomes</taxon>
    </lineage>
</organism>
<reference evidence="1" key="1">
    <citation type="submission" date="2018-05" db="EMBL/GenBank/DDBJ databases">
        <authorList>
            <person name="Lanie J.A."/>
            <person name="Ng W.-L."/>
            <person name="Kazmierczak K.M."/>
            <person name="Andrzejewski T.M."/>
            <person name="Davidsen T.M."/>
            <person name="Wayne K.J."/>
            <person name="Tettelin H."/>
            <person name="Glass J.I."/>
            <person name="Rusch D."/>
            <person name="Podicherti R."/>
            <person name="Tsui H.-C.T."/>
            <person name="Winkler M.E."/>
        </authorList>
    </citation>
    <scope>NUCLEOTIDE SEQUENCE</scope>
</reference>
<feature type="non-terminal residue" evidence="1">
    <location>
        <position position="60"/>
    </location>
</feature>
<gene>
    <name evidence="1" type="ORF">METZ01_LOCUS482363</name>
</gene>
<evidence type="ECO:0000313" key="1">
    <source>
        <dbReference type="EMBL" id="SVE29509.1"/>
    </source>
</evidence>
<dbReference type="EMBL" id="UINC01207432">
    <property type="protein sequence ID" value="SVE29509.1"/>
    <property type="molecule type" value="Genomic_DNA"/>
</dbReference>
<proteinExistence type="predicted"/>
<name>A0A383CBS4_9ZZZZ</name>
<sequence length="60" mass="6818">MKETGIKLSSKKDLYNQVLFLDGVGRAGKFLLGKICSNFERVETFQYVESLEHIPILLSL</sequence>
<accession>A0A383CBS4</accession>
<dbReference type="AlphaFoldDB" id="A0A383CBS4"/>
<protein>
    <submittedName>
        <fullName evidence="1">Uncharacterized protein</fullName>
    </submittedName>
</protein>